<dbReference type="SUPFAM" id="SSF110849">
    <property type="entry name" value="ParB/Sulfiredoxin"/>
    <property type="match status" value="1"/>
</dbReference>
<dbReference type="InterPro" id="IPR050336">
    <property type="entry name" value="Chromosome_partition/occlusion"/>
</dbReference>
<dbReference type="PANTHER" id="PTHR33375">
    <property type="entry name" value="CHROMOSOME-PARTITIONING PROTEIN PARB-RELATED"/>
    <property type="match status" value="1"/>
</dbReference>
<dbReference type="Pfam" id="PF07506">
    <property type="entry name" value="RepB"/>
    <property type="match status" value="1"/>
</dbReference>
<dbReference type="OrthoDB" id="7632576at2"/>
<sequence length="302" mass="33284">MSEGRRQSVSLGFEPGIVVVPIASLMPVKILRPTLRASLAYAQIAQSIREIGVVEPPVISRDAAAPGRYLLLDGHVRVEVLKDEGATEVECIVSKDDEAYTYNRHLNRLTPVMARAMIVRTIERGVPQEKIAAALRMDVVSIQRRVKMLDGICDEVVTQLTDRHCPLAVFDILRKMKPLRQMAVADLMVQHNNFSVAYASAILAGTPQADLVSGAKSKPKGVSPAAMARMERELENLQMSMGAIQDSFSRDNLHLTVAKGYLAKLLANRQVHRFLATRHPELLEPFRTIAEVTSTMPEGEAA</sequence>
<dbReference type="PANTHER" id="PTHR33375:SF1">
    <property type="entry name" value="CHROMOSOME-PARTITIONING PROTEIN PARB-RELATED"/>
    <property type="match status" value="1"/>
</dbReference>
<keyword evidence="3" id="KW-1185">Reference proteome</keyword>
<dbReference type="KEGG" id="mee:DA075_13465"/>
<dbReference type="RefSeq" id="WP_099953675.1">
    <property type="nucleotide sequence ID" value="NZ_CP028843.1"/>
</dbReference>
<dbReference type="EMBL" id="CP028843">
    <property type="protein sequence ID" value="AWB21804.1"/>
    <property type="molecule type" value="Genomic_DNA"/>
</dbReference>
<gene>
    <name evidence="2" type="ORF">DA075_13465</name>
</gene>
<dbReference type="InterPro" id="IPR036086">
    <property type="entry name" value="ParB/Sulfiredoxin_sf"/>
</dbReference>
<dbReference type="GO" id="GO:0005694">
    <property type="term" value="C:chromosome"/>
    <property type="evidence" value="ECO:0007669"/>
    <property type="project" value="TreeGrafter"/>
</dbReference>
<reference evidence="2 3" key="1">
    <citation type="submission" date="2018-04" db="EMBL/GenBank/DDBJ databases">
        <title>Methylobacterium sp. PR1016A genome.</title>
        <authorList>
            <person name="Park W."/>
        </authorList>
    </citation>
    <scope>NUCLEOTIDE SEQUENCE [LARGE SCALE GENOMIC DNA]</scope>
    <source>
        <strain evidence="2 3">PR1016A</strain>
    </source>
</reference>
<dbReference type="InterPro" id="IPR003115">
    <property type="entry name" value="ParB_N"/>
</dbReference>
<protein>
    <submittedName>
        <fullName evidence="2">Chromosome partitioning protein ParB</fullName>
    </submittedName>
</protein>
<dbReference type="AlphaFoldDB" id="A0A2R4WJS9"/>
<proteinExistence type="predicted"/>
<name>A0A2R4WJS9_9HYPH</name>
<evidence type="ECO:0000313" key="2">
    <source>
        <dbReference type="EMBL" id="AWB21804.1"/>
    </source>
</evidence>
<dbReference type="Gene3D" id="3.90.1530.10">
    <property type="entry name" value="Conserved hypothetical protein from pyrococcus furiosus pfu- 392566-001, ParB domain"/>
    <property type="match status" value="1"/>
</dbReference>
<organism evidence="2 3">
    <name type="scientific">Methylobacterium currus</name>
    <dbReference type="NCBI Taxonomy" id="2051553"/>
    <lineage>
        <taxon>Bacteria</taxon>
        <taxon>Pseudomonadati</taxon>
        <taxon>Pseudomonadota</taxon>
        <taxon>Alphaproteobacteria</taxon>
        <taxon>Hyphomicrobiales</taxon>
        <taxon>Methylobacteriaceae</taxon>
        <taxon>Methylobacterium</taxon>
    </lineage>
</organism>
<feature type="domain" description="ParB-like N-terminal" evidence="1">
    <location>
        <begin position="18"/>
        <end position="108"/>
    </location>
</feature>
<dbReference type="SMART" id="SM00470">
    <property type="entry name" value="ParB"/>
    <property type="match status" value="1"/>
</dbReference>
<dbReference type="SUPFAM" id="SSF109709">
    <property type="entry name" value="KorB DNA-binding domain-like"/>
    <property type="match status" value="1"/>
</dbReference>
<accession>A0A2R4WJS9</accession>
<evidence type="ECO:0000259" key="1">
    <source>
        <dbReference type="SMART" id="SM00470"/>
    </source>
</evidence>
<dbReference type="GO" id="GO:0007059">
    <property type="term" value="P:chromosome segregation"/>
    <property type="evidence" value="ECO:0007669"/>
    <property type="project" value="TreeGrafter"/>
</dbReference>
<dbReference type="InterPro" id="IPR011111">
    <property type="entry name" value="Plasmid_RepB"/>
</dbReference>
<dbReference type="Proteomes" id="UP000244755">
    <property type="component" value="Chromosome 1"/>
</dbReference>
<evidence type="ECO:0000313" key="3">
    <source>
        <dbReference type="Proteomes" id="UP000244755"/>
    </source>
</evidence>